<gene>
    <name evidence="3" type="ORF">FXF65_12995</name>
</gene>
<proteinExistence type="predicted"/>
<dbReference type="EMBL" id="VSFF01000005">
    <property type="protein sequence ID" value="TYC15039.1"/>
    <property type="molecule type" value="Genomic_DNA"/>
</dbReference>
<accession>A0A5D0UD57</accession>
<dbReference type="InterPro" id="IPR029479">
    <property type="entry name" value="Nitroreductase"/>
</dbReference>
<organism evidence="3 4">
    <name type="scientific">Actinomadura syzygii</name>
    <dbReference type="NCBI Taxonomy" id="1427538"/>
    <lineage>
        <taxon>Bacteria</taxon>
        <taxon>Bacillati</taxon>
        <taxon>Actinomycetota</taxon>
        <taxon>Actinomycetes</taxon>
        <taxon>Streptosporangiales</taxon>
        <taxon>Thermomonosporaceae</taxon>
        <taxon>Actinomadura</taxon>
    </lineage>
</organism>
<dbReference type="InterPro" id="IPR020051">
    <property type="entry name" value="SagB-type_dehydrogenase"/>
</dbReference>
<evidence type="ECO:0000256" key="1">
    <source>
        <dbReference type="SAM" id="MobiDB-lite"/>
    </source>
</evidence>
<comment type="caution">
    <text evidence="3">The sequence shown here is derived from an EMBL/GenBank/DDBJ whole genome shotgun (WGS) entry which is preliminary data.</text>
</comment>
<reference evidence="3 4" key="1">
    <citation type="submission" date="2019-08" db="EMBL/GenBank/DDBJ databases">
        <title>Actinomadura sp. nov. CYP1-5 isolated from mountain soil.</title>
        <authorList>
            <person name="Songsumanus A."/>
            <person name="Kuncharoen N."/>
            <person name="Kudo T."/>
            <person name="Yuki M."/>
            <person name="Igarashi Y."/>
            <person name="Tanasupawat S."/>
        </authorList>
    </citation>
    <scope>NUCLEOTIDE SEQUENCE [LARGE SCALE GENOMIC DNA]</scope>
    <source>
        <strain evidence="3 4">GKU157</strain>
    </source>
</reference>
<dbReference type="PANTHER" id="PTHR43745:SF2">
    <property type="entry name" value="NITROREDUCTASE MJ1384-RELATED"/>
    <property type="match status" value="1"/>
</dbReference>
<protein>
    <submittedName>
        <fullName evidence="3">SagB/ThcOx family dehydrogenase</fullName>
    </submittedName>
</protein>
<dbReference type="InterPro" id="IPR052544">
    <property type="entry name" value="Bacteriocin_Proc_Enz"/>
</dbReference>
<name>A0A5D0UD57_9ACTN</name>
<feature type="domain" description="Nitroreductase" evidence="2">
    <location>
        <begin position="414"/>
        <end position="598"/>
    </location>
</feature>
<feature type="region of interest" description="Disordered" evidence="1">
    <location>
        <begin position="1"/>
        <end position="46"/>
    </location>
</feature>
<dbReference type="Gene3D" id="3.40.109.10">
    <property type="entry name" value="NADH Oxidase"/>
    <property type="match status" value="1"/>
</dbReference>
<evidence type="ECO:0000259" key="2">
    <source>
        <dbReference type="Pfam" id="PF00881"/>
    </source>
</evidence>
<dbReference type="CDD" id="cd02142">
    <property type="entry name" value="McbC_SagB-like_oxidoreductase"/>
    <property type="match status" value="1"/>
</dbReference>
<dbReference type="Proteomes" id="UP000322634">
    <property type="component" value="Unassembled WGS sequence"/>
</dbReference>
<dbReference type="GO" id="GO:0016491">
    <property type="term" value="F:oxidoreductase activity"/>
    <property type="evidence" value="ECO:0007669"/>
    <property type="project" value="InterPro"/>
</dbReference>
<keyword evidence="4" id="KW-1185">Reference proteome</keyword>
<dbReference type="AlphaFoldDB" id="A0A5D0UD57"/>
<dbReference type="InterPro" id="IPR000415">
    <property type="entry name" value="Nitroreductase-like"/>
</dbReference>
<sequence>MGDHAGRKPVLDGRPPLPPRLERAAADGRGASVGPGHDRGRRRGRAAIGHDLARPVLRRLRRAERPAPGMGDALMAEPAATTGLIESLGYGVRAVPLPAFADGAAFALVAARHGVGRLELSGDPVPMLALTAGRDAADAAWRLAARAVDLRQGRPGHGVGAGPSRAAAVRAAVCDAVARRPPPATARRLTGYEDAVPPPLHPSFDGRLDCYLFDAPDGLPLVGAVLRQGGAAAREIRALGCGLTPAEAVRAALDGVLAKIASGGWTAPAEPVEATAETALDGIVAEGELGDRVKAKVRTVLDDERGAVVQCRLPDERPSDLGPWAEHDVAGRAAPAEVPLACPPSRVRLSRIFHENSKIRAGHRTLPPVDIDRLAPTVRQALARPYRDYGRTKTEYALPTEQQKHTLLPLDVAVRRRRSAAPMAPTALPADDLARVLDLSAGITGFARTSGGTRLPLRATPTAGGLCSCDLFVLTRRVDGLRQGVHYFHPGRRVLQLVRSDFAFAEVAAHTGYPGRVADAAAIAVFAGAFRRNQWKYWERGYRMVLLECGHLAQSVVVAAAALGLVAHPLIGFVDDYFNRLLGLDGTDDAVLYLVLLGEAAS</sequence>
<evidence type="ECO:0000313" key="4">
    <source>
        <dbReference type="Proteomes" id="UP000322634"/>
    </source>
</evidence>
<feature type="compositionally biased region" description="Basic and acidic residues" evidence="1">
    <location>
        <begin position="1"/>
        <end position="11"/>
    </location>
</feature>
<dbReference type="NCBIfam" id="TIGR03605">
    <property type="entry name" value="antibiot_sagB"/>
    <property type="match status" value="1"/>
</dbReference>
<evidence type="ECO:0000313" key="3">
    <source>
        <dbReference type="EMBL" id="TYC15039.1"/>
    </source>
</evidence>
<dbReference type="Pfam" id="PF00881">
    <property type="entry name" value="Nitroreductase"/>
    <property type="match status" value="1"/>
</dbReference>
<dbReference type="PANTHER" id="PTHR43745">
    <property type="entry name" value="NITROREDUCTASE MJ1384-RELATED"/>
    <property type="match status" value="1"/>
</dbReference>
<dbReference type="SUPFAM" id="SSF55469">
    <property type="entry name" value="FMN-dependent nitroreductase-like"/>
    <property type="match status" value="1"/>
</dbReference>
<dbReference type="OrthoDB" id="3723182at2"/>